<dbReference type="GO" id="GO:0015689">
    <property type="term" value="P:molybdate ion transport"/>
    <property type="evidence" value="ECO:0007669"/>
    <property type="project" value="UniProtKB-UniRule"/>
</dbReference>
<dbReference type="InterPro" id="IPR000847">
    <property type="entry name" value="LysR_HTH_N"/>
</dbReference>
<dbReference type="PANTHER" id="PTHR30432:SF1">
    <property type="entry name" value="DNA-BINDING TRANSCRIPTIONAL DUAL REGULATOR MODE"/>
    <property type="match status" value="1"/>
</dbReference>
<evidence type="ECO:0000313" key="8">
    <source>
        <dbReference type="Proteomes" id="UP000234328"/>
    </source>
</evidence>
<proteinExistence type="inferred from homology"/>
<dbReference type="Gene3D" id="1.10.10.10">
    <property type="entry name" value="Winged helix-like DNA-binding domain superfamily/Winged helix DNA-binding domain"/>
    <property type="match status" value="1"/>
</dbReference>
<reference evidence="7 8" key="1">
    <citation type="submission" date="2017-10" db="EMBL/GenBank/DDBJ databases">
        <title>Two draft genome sequences of Pusillimonas sp. strains isolated from a nitrate- and radionuclide-contaminated groundwater in Russia.</title>
        <authorList>
            <person name="Grouzdev D.S."/>
            <person name="Tourova T.P."/>
            <person name="Goeva M.A."/>
            <person name="Babich T.L."/>
            <person name="Sokolova D.S."/>
            <person name="Abdullin R."/>
            <person name="Poltaraus A.B."/>
            <person name="Toshchakov S.V."/>
            <person name="Nazina T.N."/>
        </authorList>
    </citation>
    <scope>NUCLEOTIDE SEQUENCE [LARGE SCALE GENOMIC DNA]</scope>
    <source>
        <strain evidence="7 8">JR1/69-2-13</strain>
    </source>
</reference>
<dbReference type="Proteomes" id="UP000234328">
    <property type="component" value="Unassembled WGS sequence"/>
</dbReference>
<dbReference type="InterPro" id="IPR004606">
    <property type="entry name" value="Mop_domain"/>
</dbReference>
<name>A0A2N4UAN4_9BURK</name>
<dbReference type="InterPro" id="IPR036388">
    <property type="entry name" value="WH-like_DNA-bd_sf"/>
</dbReference>
<dbReference type="PIRSF" id="PIRSF005763">
    <property type="entry name" value="Txn_reg_ModE"/>
    <property type="match status" value="1"/>
</dbReference>
<evidence type="ECO:0000259" key="6">
    <source>
        <dbReference type="PROSITE" id="PS51866"/>
    </source>
</evidence>
<dbReference type="NCBIfam" id="TIGR00638">
    <property type="entry name" value="Mop"/>
    <property type="match status" value="1"/>
</dbReference>
<sequence>MKGKPVLFAQALASEVADKRIDILRRIGEVGSISEAARGARVSYKAAWQAVETLTNLAGVPLLEKVVGGSGGGGAQLTKAGQRLLHASDLLNAARAGVLARLASDSDADTPISAIASLGLRTSMRNHLPCTIKSIRRSPPSIRVELELADEQSIFSRITRESVDLLDLQPAQNVLALFKATAVHVARTIDVHEGSNLLHGIVARVASTSTGAEVGITLPSGLQLVGFAAVKHGLKRGNPAMAALDESAVVIAVNG</sequence>
<evidence type="ECO:0000256" key="4">
    <source>
        <dbReference type="ARBA" id="ARBA00022737"/>
    </source>
</evidence>
<dbReference type="SUPFAM" id="SSF50331">
    <property type="entry name" value="MOP-like"/>
    <property type="match status" value="1"/>
</dbReference>
<dbReference type="Gene3D" id="2.40.50.100">
    <property type="match status" value="1"/>
</dbReference>
<comment type="similarity">
    <text evidence="1 5">Belongs to the ModE family.</text>
</comment>
<keyword evidence="2 5" id="KW-0813">Transport</keyword>
<comment type="caution">
    <text evidence="7">The sequence shown here is derived from an EMBL/GenBank/DDBJ whole genome shotgun (WGS) entry which is preliminary data.</text>
</comment>
<dbReference type="InterPro" id="IPR008995">
    <property type="entry name" value="Mo/tungstate-bd_C_term_dom"/>
</dbReference>
<protein>
    <submittedName>
        <fullName evidence="7">ModE family transcriptional regulator</fullName>
    </submittedName>
</protein>
<organism evidence="7 8">
    <name type="scientific">Pollutimonas nitritireducens</name>
    <dbReference type="NCBI Taxonomy" id="2045209"/>
    <lineage>
        <taxon>Bacteria</taxon>
        <taxon>Pseudomonadati</taxon>
        <taxon>Pseudomonadota</taxon>
        <taxon>Betaproteobacteria</taxon>
        <taxon>Burkholderiales</taxon>
        <taxon>Alcaligenaceae</taxon>
        <taxon>Pollutimonas</taxon>
    </lineage>
</organism>
<dbReference type="Pfam" id="PF00126">
    <property type="entry name" value="HTH_1"/>
    <property type="match status" value="1"/>
</dbReference>
<dbReference type="EMBL" id="PDNV01000017">
    <property type="protein sequence ID" value="PLC52076.1"/>
    <property type="molecule type" value="Genomic_DNA"/>
</dbReference>
<evidence type="ECO:0000256" key="5">
    <source>
        <dbReference type="PIRNR" id="PIRNR005763"/>
    </source>
</evidence>
<dbReference type="Pfam" id="PF03459">
    <property type="entry name" value="TOBE"/>
    <property type="match status" value="1"/>
</dbReference>
<dbReference type="GO" id="GO:0003700">
    <property type="term" value="F:DNA-binding transcription factor activity"/>
    <property type="evidence" value="ECO:0007669"/>
    <property type="project" value="InterPro"/>
</dbReference>
<gene>
    <name evidence="7" type="ORF">CR155_19870</name>
</gene>
<dbReference type="InterPro" id="IPR016462">
    <property type="entry name" value="ModE"/>
</dbReference>
<dbReference type="InterPro" id="IPR005116">
    <property type="entry name" value="Transp-assoc_OB_typ1"/>
</dbReference>
<keyword evidence="8" id="KW-1185">Reference proteome</keyword>
<evidence type="ECO:0000256" key="1">
    <source>
        <dbReference type="ARBA" id="ARBA00008110"/>
    </source>
</evidence>
<dbReference type="InterPro" id="IPR051815">
    <property type="entry name" value="Molybdate_resp_trans_reg"/>
</dbReference>
<dbReference type="AlphaFoldDB" id="A0A2N4UAN4"/>
<feature type="domain" description="Mop" evidence="6">
    <location>
        <begin position="121"/>
        <end position="187"/>
    </location>
</feature>
<dbReference type="RefSeq" id="WP_102071787.1">
    <property type="nucleotide sequence ID" value="NZ_PDNV01000017.1"/>
</dbReference>
<dbReference type="OrthoDB" id="9800709at2"/>
<dbReference type="GO" id="GO:0030151">
    <property type="term" value="F:molybdenum ion binding"/>
    <property type="evidence" value="ECO:0007669"/>
    <property type="project" value="UniProtKB-UniRule"/>
</dbReference>
<evidence type="ECO:0000313" key="7">
    <source>
        <dbReference type="EMBL" id="PLC52076.1"/>
    </source>
</evidence>
<dbReference type="SUPFAM" id="SSF46785">
    <property type="entry name" value="Winged helix' DNA-binding domain"/>
    <property type="match status" value="1"/>
</dbReference>
<dbReference type="PANTHER" id="PTHR30432">
    <property type="entry name" value="TRANSCRIPTIONAL REGULATOR MODE"/>
    <property type="match status" value="1"/>
</dbReference>
<evidence type="ECO:0000256" key="3">
    <source>
        <dbReference type="ARBA" id="ARBA00022505"/>
    </source>
</evidence>
<dbReference type="PROSITE" id="PS51866">
    <property type="entry name" value="MOP"/>
    <property type="match status" value="1"/>
</dbReference>
<dbReference type="InterPro" id="IPR036390">
    <property type="entry name" value="WH_DNA-bd_sf"/>
</dbReference>
<accession>A0A2N4UAN4</accession>
<keyword evidence="3 5" id="KW-0500">Molybdenum</keyword>
<evidence type="ECO:0000256" key="2">
    <source>
        <dbReference type="ARBA" id="ARBA00022448"/>
    </source>
</evidence>
<keyword evidence="4" id="KW-0677">Repeat</keyword>